<proteinExistence type="inferred from homology"/>
<dbReference type="Proteomes" id="UP001560019">
    <property type="component" value="Unassembled WGS sequence"/>
</dbReference>
<keyword evidence="2" id="KW-0732">Signal</keyword>
<dbReference type="SUPFAM" id="SSF53850">
    <property type="entry name" value="Periplasmic binding protein-like II"/>
    <property type="match status" value="1"/>
</dbReference>
<evidence type="ECO:0000313" key="4">
    <source>
        <dbReference type="Proteomes" id="UP001560019"/>
    </source>
</evidence>
<dbReference type="Pfam" id="PF03401">
    <property type="entry name" value="TctC"/>
    <property type="match status" value="1"/>
</dbReference>
<dbReference type="PANTHER" id="PTHR42928:SF5">
    <property type="entry name" value="BLR1237 PROTEIN"/>
    <property type="match status" value="1"/>
</dbReference>
<dbReference type="Gene3D" id="3.40.190.150">
    <property type="entry name" value="Bordetella uptake gene, domain 1"/>
    <property type="match status" value="1"/>
</dbReference>
<name>A0ABV3XWI8_9RHOB</name>
<organism evidence="3 4">
    <name type="scientific">Rhodovulum iodosum</name>
    <dbReference type="NCBI Taxonomy" id="68291"/>
    <lineage>
        <taxon>Bacteria</taxon>
        <taxon>Pseudomonadati</taxon>
        <taxon>Pseudomonadota</taxon>
        <taxon>Alphaproteobacteria</taxon>
        <taxon>Rhodobacterales</taxon>
        <taxon>Paracoccaceae</taxon>
        <taxon>Rhodovulum</taxon>
    </lineage>
</organism>
<comment type="caution">
    <text evidence="3">The sequence shown here is derived from an EMBL/GenBank/DDBJ whole genome shotgun (WGS) entry which is preliminary data.</text>
</comment>
<comment type="similarity">
    <text evidence="1">Belongs to the UPF0065 (bug) family.</text>
</comment>
<dbReference type="InterPro" id="IPR005064">
    <property type="entry name" value="BUG"/>
</dbReference>
<dbReference type="RefSeq" id="WP_125406930.1">
    <property type="nucleotide sequence ID" value="NZ_JBEHHI010000002.1"/>
</dbReference>
<evidence type="ECO:0000256" key="2">
    <source>
        <dbReference type="SAM" id="SignalP"/>
    </source>
</evidence>
<feature type="chain" id="PRO_5047537454" evidence="2">
    <location>
        <begin position="31"/>
        <end position="330"/>
    </location>
</feature>
<evidence type="ECO:0000256" key="1">
    <source>
        <dbReference type="ARBA" id="ARBA00006987"/>
    </source>
</evidence>
<gene>
    <name evidence="3" type="ORF">Ga0609869_002080</name>
</gene>
<reference evidence="3 4" key="1">
    <citation type="submission" date="2024-06" db="EMBL/GenBank/DDBJ databases">
        <title>Genome of Rhodovulum iodosum, a marine photoferrotroph.</title>
        <authorList>
            <person name="Bianchini G."/>
            <person name="Nikeleit V."/>
            <person name="Kappler A."/>
            <person name="Bryce C."/>
            <person name="Sanchez-Baracaldo P."/>
        </authorList>
    </citation>
    <scope>NUCLEOTIDE SEQUENCE [LARGE SCALE GENOMIC DNA]</scope>
    <source>
        <strain evidence="3 4">UT/N1</strain>
    </source>
</reference>
<sequence length="330" mass="33405">MQLRSITRRCSLIGLACAFGISAFHAPALAQEDYPSGPVTILVGFSAGSSTDVASRLLAAQLSEILGERVLVENRPGAASSIATQAVASANADGQTLLMATVANTIGTALGRDVAYDFPGDFAPVALVGAVPMIVTVHPDVKATSMEELIALARAGEPMLLYGSAGVGTAPHLSAELFASSVGAEMTHVPYQGSGDAVRDLAAGRIDLVFAPQSSAASGIEDGSLRGLASTLSQRSAMFPDLPTVSETAVEGFDTSVWFGLVAPAGTPDAIVDALADAVNTALETDAVRDGMASAGIQPLGGSPADMASYIDVEVGNWSDVVEAAGISLN</sequence>
<dbReference type="PANTHER" id="PTHR42928">
    <property type="entry name" value="TRICARBOXYLATE-BINDING PROTEIN"/>
    <property type="match status" value="1"/>
</dbReference>
<dbReference type="InterPro" id="IPR042100">
    <property type="entry name" value="Bug_dom1"/>
</dbReference>
<dbReference type="PIRSF" id="PIRSF017082">
    <property type="entry name" value="YflP"/>
    <property type="match status" value="1"/>
</dbReference>
<dbReference type="Gene3D" id="3.40.190.10">
    <property type="entry name" value="Periplasmic binding protein-like II"/>
    <property type="match status" value="1"/>
</dbReference>
<keyword evidence="4" id="KW-1185">Reference proteome</keyword>
<protein>
    <submittedName>
        <fullName evidence="3">Tripartite-type tricarboxylate transporter receptor subunit TctC</fullName>
    </submittedName>
</protein>
<evidence type="ECO:0000313" key="3">
    <source>
        <dbReference type="EMBL" id="MEX5728727.1"/>
    </source>
</evidence>
<accession>A0ABV3XWI8</accession>
<keyword evidence="3" id="KW-0675">Receptor</keyword>
<feature type="signal peptide" evidence="2">
    <location>
        <begin position="1"/>
        <end position="30"/>
    </location>
</feature>
<dbReference type="EMBL" id="JBEHHI010000002">
    <property type="protein sequence ID" value="MEX5728727.1"/>
    <property type="molecule type" value="Genomic_DNA"/>
</dbReference>